<comment type="caution">
    <text evidence="2">The sequence shown here is derived from an EMBL/GenBank/DDBJ whole genome shotgun (WGS) entry which is preliminary data.</text>
</comment>
<reference evidence="2 3" key="1">
    <citation type="submission" date="2018-08" db="EMBL/GenBank/DDBJ databases">
        <title>Aphanomyces genome sequencing and annotation.</title>
        <authorList>
            <person name="Minardi D."/>
            <person name="Oidtmann B."/>
            <person name="Van Der Giezen M."/>
            <person name="Studholme D.J."/>
        </authorList>
    </citation>
    <scope>NUCLEOTIDE SEQUENCE [LARGE SCALE GENOMIC DNA]</scope>
    <source>
        <strain evidence="2 3">NJM0002</strain>
    </source>
</reference>
<name>A0A418B4M1_9STRA</name>
<dbReference type="Gene3D" id="3.40.30.10">
    <property type="entry name" value="Glutaredoxin"/>
    <property type="match status" value="1"/>
</dbReference>
<dbReference type="InterPro" id="IPR029519">
    <property type="entry name" value="RdCVF2"/>
</dbReference>
<organism evidence="2 3">
    <name type="scientific">Aphanomyces invadans</name>
    <dbReference type="NCBI Taxonomy" id="157072"/>
    <lineage>
        <taxon>Eukaryota</taxon>
        <taxon>Sar</taxon>
        <taxon>Stramenopiles</taxon>
        <taxon>Oomycota</taxon>
        <taxon>Saprolegniomycetes</taxon>
        <taxon>Saprolegniales</taxon>
        <taxon>Verrucalvaceae</taxon>
        <taxon>Aphanomyces</taxon>
    </lineage>
</organism>
<feature type="domain" description="Thioredoxin" evidence="1">
    <location>
        <begin position="1"/>
        <end position="153"/>
    </location>
</feature>
<evidence type="ECO:0000313" key="3">
    <source>
        <dbReference type="Proteomes" id="UP000285060"/>
    </source>
</evidence>
<dbReference type="GO" id="GO:0045494">
    <property type="term" value="P:photoreceptor cell maintenance"/>
    <property type="evidence" value="ECO:0007669"/>
    <property type="project" value="InterPro"/>
</dbReference>
<dbReference type="SUPFAM" id="SSF52833">
    <property type="entry name" value="Thioredoxin-like"/>
    <property type="match status" value="1"/>
</dbReference>
<dbReference type="Pfam" id="PF13905">
    <property type="entry name" value="Thioredoxin_8"/>
    <property type="match status" value="1"/>
</dbReference>
<keyword evidence="3" id="KW-1185">Reference proteome</keyword>
<dbReference type="PANTHER" id="PTHR46762">
    <property type="entry name" value="NUCLEOREDOXIN-LIKE PROTEIN 2"/>
    <property type="match status" value="1"/>
</dbReference>
<gene>
    <name evidence="2" type="ORF">DYB32_001953</name>
</gene>
<evidence type="ECO:0000313" key="2">
    <source>
        <dbReference type="EMBL" id="RHY33020.1"/>
    </source>
</evidence>
<dbReference type="PROSITE" id="PS51352">
    <property type="entry name" value="THIOREDOXIN_2"/>
    <property type="match status" value="1"/>
</dbReference>
<dbReference type="VEuPathDB" id="FungiDB:H310_09218"/>
<dbReference type="InterPro" id="IPR012336">
    <property type="entry name" value="Thioredoxin-like_fold"/>
</dbReference>
<dbReference type="AlphaFoldDB" id="A0A418B4M1"/>
<dbReference type="Proteomes" id="UP000285060">
    <property type="component" value="Unassembled WGS sequence"/>
</dbReference>
<sequence>MTHFLKHTKLVNAAGAIQEPAAKTLALYFAADWCPECRDFQPKLNEFYSKVNEQAHQFDVVFISSDANEDDQLAHFRNKQGPWLAVPFDDPIRDELKRKFKICAKKEMEAVGVSERVGGIPSIVIVTSSGEVVDADAAIKIDTDGVQDLSAWL</sequence>
<proteinExistence type="predicted"/>
<accession>A0A418B4M1</accession>
<evidence type="ECO:0000259" key="1">
    <source>
        <dbReference type="PROSITE" id="PS51352"/>
    </source>
</evidence>
<dbReference type="InterPro" id="IPR036249">
    <property type="entry name" value="Thioredoxin-like_sf"/>
</dbReference>
<dbReference type="EMBL" id="QUSY01000098">
    <property type="protein sequence ID" value="RHY33020.1"/>
    <property type="molecule type" value="Genomic_DNA"/>
</dbReference>
<dbReference type="InterPro" id="IPR013766">
    <property type="entry name" value="Thioredoxin_domain"/>
</dbReference>
<protein>
    <recommendedName>
        <fullName evidence="1">Thioredoxin domain-containing protein</fullName>
    </recommendedName>
</protein>
<dbReference type="PANTHER" id="PTHR46762:SF1">
    <property type="entry name" value="NUCLEOREDOXIN-LIKE PROTEIN 2"/>
    <property type="match status" value="1"/>
</dbReference>